<dbReference type="PANTHER" id="PTHR37315:SF1">
    <property type="entry name" value="UPF0311 PROTEIN BLR7842"/>
    <property type="match status" value="1"/>
</dbReference>
<dbReference type="PANTHER" id="PTHR37315">
    <property type="entry name" value="UPF0311 PROTEIN BLR7842"/>
    <property type="match status" value="1"/>
</dbReference>
<dbReference type="HAMAP" id="MF_00775">
    <property type="entry name" value="UPF0311"/>
    <property type="match status" value="1"/>
</dbReference>
<proteinExistence type="inferred from homology"/>
<dbReference type="AlphaFoldDB" id="A0A437RLG5"/>
<dbReference type="RefSeq" id="WP_128228090.1">
    <property type="nucleotide sequence ID" value="NZ_SACR01000002.1"/>
</dbReference>
<dbReference type="EMBL" id="SACR01000002">
    <property type="protein sequence ID" value="RVU47628.1"/>
    <property type="molecule type" value="Genomic_DNA"/>
</dbReference>
<comment type="similarity">
    <text evidence="1">Belongs to the UPF0311 family.</text>
</comment>
<evidence type="ECO:0000313" key="3">
    <source>
        <dbReference type="Proteomes" id="UP000285575"/>
    </source>
</evidence>
<organism evidence="2 3">
    <name type="scientific">Rubrivivax rivuli</name>
    <dbReference type="NCBI Taxonomy" id="1862385"/>
    <lineage>
        <taxon>Bacteria</taxon>
        <taxon>Pseudomonadati</taxon>
        <taxon>Pseudomonadota</taxon>
        <taxon>Betaproteobacteria</taxon>
        <taxon>Burkholderiales</taxon>
        <taxon>Sphaerotilaceae</taxon>
        <taxon>Rubrivivax</taxon>
    </lineage>
</organism>
<evidence type="ECO:0000313" key="2">
    <source>
        <dbReference type="EMBL" id="RVU47628.1"/>
    </source>
</evidence>
<dbReference type="InterPro" id="IPR020915">
    <property type="entry name" value="UPF0311"/>
</dbReference>
<dbReference type="Pfam" id="PF11578">
    <property type="entry name" value="DUF3237"/>
    <property type="match status" value="1"/>
</dbReference>
<evidence type="ECO:0000256" key="1">
    <source>
        <dbReference type="HAMAP-Rule" id="MF_00775"/>
    </source>
</evidence>
<comment type="caution">
    <text evidence="2">The sequence shown here is derived from an EMBL/GenBank/DDBJ whole genome shotgun (WGS) entry which is preliminary data.</text>
</comment>
<sequence length="163" mass="17345">MNSALAPEIFIPAPGLVPMCRVSCEVGALQALGAAPGGQRRCVPLLGGRVEGPGFTGEVVAGGIDWQWQHADGTLEIDAHYVLRAAADGGLVEVRSTGLRHGPPAVMERLAQGEAVDPADYFFRTCVRFTTGATAWLHLNRTMAIASGRREAARVLLDLWQLT</sequence>
<keyword evidence="3" id="KW-1185">Reference proteome</keyword>
<reference evidence="2 3" key="1">
    <citation type="submission" date="2019-01" db="EMBL/GenBank/DDBJ databases">
        <authorList>
            <person name="Chen W.-M."/>
        </authorList>
    </citation>
    <scope>NUCLEOTIDE SEQUENCE [LARGE SCALE GENOMIC DNA]</scope>
    <source>
        <strain evidence="2 3">KYPY4</strain>
    </source>
</reference>
<dbReference type="Proteomes" id="UP000285575">
    <property type="component" value="Unassembled WGS sequence"/>
</dbReference>
<dbReference type="Gene3D" id="2.40.160.20">
    <property type="match status" value="1"/>
</dbReference>
<accession>A0A437RLG5</accession>
<name>A0A437RLG5_9BURK</name>
<dbReference type="OrthoDB" id="5294829at2"/>
<gene>
    <name evidence="2" type="ORF">EOE66_07825</name>
</gene>
<protein>
    <recommendedName>
        <fullName evidence="1">UPF0311 protein EOE66_07825</fullName>
    </recommendedName>
</protein>